<comment type="caution">
    <text evidence="1">The sequence shown here is derived from an EMBL/GenBank/DDBJ whole genome shotgun (WGS) entry which is preliminary data.</text>
</comment>
<gene>
    <name evidence="1" type="ORF">AVEN_268745_1</name>
</gene>
<keyword evidence="2" id="KW-1185">Reference proteome</keyword>
<accession>A0A4Y2H3P8</accession>
<dbReference type="Proteomes" id="UP000499080">
    <property type="component" value="Unassembled WGS sequence"/>
</dbReference>
<name>A0A4Y2H3P8_ARAVE</name>
<organism evidence="1 2">
    <name type="scientific">Araneus ventricosus</name>
    <name type="common">Orbweaver spider</name>
    <name type="synonym">Epeira ventricosa</name>
    <dbReference type="NCBI Taxonomy" id="182803"/>
    <lineage>
        <taxon>Eukaryota</taxon>
        <taxon>Metazoa</taxon>
        <taxon>Ecdysozoa</taxon>
        <taxon>Arthropoda</taxon>
        <taxon>Chelicerata</taxon>
        <taxon>Arachnida</taxon>
        <taxon>Araneae</taxon>
        <taxon>Araneomorphae</taxon>
        <taxon>Entelegynae</taxon>
        <taxon>Araneoidea</taxon>
        <taxon>Araneidae</taxon>
        <taxon>Araneus</taxon>
    </lineage>
</organism>
<evidence type="ECO:0000313" key="1">
    <source>
        <dbReference type="EMBL" id="GBM59566.1"/>
    </source>
</evidence>
<proteinExistence type="predicted"/>
<evidence type="ECO:0000313" key="2">
    <source>
        <dbReference type="Proteomes" id="UP000499080"/>
    </source>
</evidence>
<dbReference type="AlphaFoldDB" id="A0A4Y2H3P8"/>
<sequence length="137" mass="16038">MEWNIDECPTLRWALMCFIPSIPFHLSQECFFPTHSSRKMNVIHRNKVYHRSSSPYFSSTRRIDFLASPRGPDLGRSFDVSLPSHRDPKLESAHEALDSEFVWISAVPFHYANYHRFLKLANVFSFPCSKNSILEEM</sequence>
<dbReference type="EMBL" id="BGPR01001688">
    <property type="protein sequence ID" value="GBM59566.1"/>
    <property type="molecule type" value="Genomic_DNA"/>
</dbReference>
<protein>
    <submittedName>
        <fullName evidence="1">Uncharacterized protein</fullName>
    </submittedName>
</protein>
<reference evidence="1 2" key="1">
    <citation type="journal article" date="2019" name="Sci. Rep.">
        <title>Orb-weaving spider Araneus ventricosus genome elucidates the spidroin gene catalogue.</title>
        <authorList>
            <person name="Kono N."/>
            <person name="Nakamura H."/>
            <person name="Ohtoshi R."/>
            <person name="Moran D.A.P."/>
            <person name="Shinohara A."/>
            <person name="Yoshida Y."/>
            <person name="Fujiwara M."/>
            <person name="Mori M."/>
            <person name="Tomita M."/>
            <person name="Arakawa K."/>
        </authorList>
    </citation>
    <scope>NUCLEOTIDE SEQUENCE [LARGE SCALE GENOMIC DNA]</scope>
</reference>